<reference evidence="2 3" key="1">
    <citation type="journal article" date="2023" name="Arcadia Sci">
        <title>De novo assembly of a long-read Amblyomma americanum tick genome.</title>
        <authorList>
            <person name="Chou S."/>
            <person name="Poskanzer K.E."/>
            <person name="Rollins M."/>
            <person name="Thuy-Boun P.S."/>
        </authorList>
    </citation>
    <scope>NUCLEOTIDE SEQUENCE [LARGE SCALE GENOMIC DNA]</scope>
    <source>
        <strain evidence="2">F_SG_1</strain>
        <tissue evidence="2">Salivary glands</tissue>
    </source>
</reference>
<dbReference type="AlphaFoldDB" id="A0AAQ4FP76"/>
<sequence>MSQFGIPKRRRLRADATPTVFAHRSILQAKRRGAFEKRQRKEIIEALLRDSNTVDTQEEASSSSSQPPESDSVEFSDKSTAGTLPEESGMAECSSNVQYSLPVSVSCDTGKSAVQQCSIFVQVALRASCCSTGIQTAPKAVSSSTQTVGTFCDKRNSSVQTEGADHTYEPSVTDSSTMSLDPASSRDLKKFIVFEDGLLELFQRCFVCLQSTKTKV</sequence>
<accession>A0AAQ4FP76</accession>
<evidence type="ECO:0000256" key="1">
    <source>
        <dbReference type="SAM" id="MobiDB-lite"/>
    </source>
</evidence>
<gene>
    <name evidence="2" type="ORF">V5799_021344</name>
</gene>
<comment type="caution">
    <text evidence="2">The sequence shown here is derived from an EMBL/GenBank/DDBJ whole genome shotgun (WGS) entry which is preliminary data.</text>
</comment>
<evidence type="ECO:0000313" key="3">
    <source>
        <dbReference type="Proteomes" id="UP001321473"/>
    </source>
</evidence>
<dbReference type="EMBL" id="JARKHS020000396">
    <property type="protein sequence ID" value="KAK8788876.1"/>
    <property type="molecule type" value="Genomic_DNA"/>
</dbReference>
<evidence type="ECO:0000313" key="2">
    <source>
        <dbReference type="EMBL" id="KAK8788876.1"/>
    </source>
</evidence>
<dbReference type="Proteomes" id="UP001321473">
    <property type="component" value="Unassembled WGS sequence"/>
</dbReference>
<feature type="compositionally biased region" description="Low complexity" evidence="1">
    <location>
        <begin position="59"/>
        <end position="70"/>
    </location>
</feature>
<feature type="region of interest" description="Disordered" evidence="1">
    <location>
        <begin position="48"/>
        <end position="91"/>
    </location>
</feature>
<proteinExistence type="predicted"/>
<name>A0AAQ4FP76_AMBAM</name>
<protein>
    <submittedName>
        <fullName evidence="2">Uncharacterized protein</fullName>
    </submittedName>
</protein>
<keyword evidence="3" id="KW-1185">Reference proteome</keyword>
<organism evidence="2 3">
    <name type="scientific">Amblyomma americanum</name>
    <name type="common">Lone star tick</name>
    <dbReference type="NCBI Taxonomy" id="6943"/>
    <lineage>
        <taxon>Eukaryota</taxon>
        <taxon>Metazoa</taxon>
        <taxon>Ecdysozoa</taxon>
        <taxon>Arthropoda</taxon>
        <taxon>Chelicerata</taxon>
        <taxon>Arachnida</taxon>
        <taxon>Acari</taxon>
        <taxon>Parasitiformes</taxon>
        <taxon>Ixodida</taxon>
        <taxon>Ixodoidea</taxon>
        <taxon>Ixodidae</taxon>
        <taxon>Amblyomminae</taxon>
        <taxon>Amblyomma</taxon>
    </lineage>
</organism>